<keyword evidence="5 7" id="KW-1133">Transmembrane helix</keyword>
<sequence>MNNKKYYPTAIALYFSYFLLGIGISILGQYKPEFSSMWGAKTLSDGTLDVSIVLAVIAALGLGRLISYPFAGPISDKYGRKVSGLIGNFLHAIFFVGIVFSPNFYIAYVFAIIGGAANSFLDTCVTPSCMEIFASLGTIANMFTKFTIALAQFLLPFIIGFVAANSISFKVIFIVTAILIVVDAILIAVLPFPPANNVIDNKGKTVKSEKMKFTPTSIALVCIGFTCTSTFVLWLNCNQELGKLYGMADPTKIQSFYSMGVICAVLITSLLIKKYIKPIRILVIYPIIALLMLLVVYFVQTPTICMLGGFVIGYSAAGGVLQLTTSTANEMFPTNKGKITSIVMIASSIANYVILNIAGIITKSGGVNGPKYVVLFNVAITFVGILLALFVNMRYEKEKVYDYDV</sequence>
<feature type="transmembrane region" description="Helical" evidence="7">
    <location>
        <begin position="12"/>
        <end position="30"/>
    </location>
</feature>
<name>A0A069ABN5_CLODI</name>
<evidence type="ECO:0000256" key="1">
    <source>
        <dbReference type="ARBA" id="ARBA00004651"/>
    </source>
</evidence>
<dbReference type="InterPro" id="IPR051788">
    <property type="entry name" value="MFS_Transporter"/>
</dbReference>
<dbReference type="EMBL" id="LK932905">
    <property type="protein sequence ID" value="CDT03491.1"/>
    <property type="molecule type" value="Genomic_DNA"/>
</dbReference>
<evidence type="ECO:0000313" key="9">
    <source>
        <dbReference type="EMBL" id="CDS88300.1"/>
    </source>
</evidence>
<evidence type="ECO:0000256" key="3">
    <source>
        <dbReference type="ARBA" id="ARBA00022448"/>
    </source>
</evidence>
<dbReference type="RefSeq" id="WP_021359553.1">
    <property type="nucleotide sequence ID" value="NZ_BBYB01000182.1"/>
</dbReference>
<feature type="domain" description="Major facilitator superfamily (MFS) profile" evidence="8">
    <location>
        <begin position="9"/>
        <end position="396"/>
    </location>
</feature>
<evidence type="ECO:0000313" key="11">
    <source>
        <dbReference type="EMBL" id="CDT03491.1"/>
    </source>
</evidence>
<evidence type="ECO:0000313" key="10">
    <source>
        <dbReference type="EMBL" id="CDS88859.1"/>
    </source>
</evidence>
<evidence type="ECO:0000256" key="4">
    <source>
        <dbReference type="ARBA" id="ARBA00022692"/>
    </source>
</evidence>
<dbReference type="SUPFAM" id="SSF103473">
    <property type="entry name" value="MFS general substrate transporter"/>
    <property type="match status" value="1"/>
</dbReference>
<keyword evidence="6 7" id="KW-0472">Membrane</keyword>
<dbReference type="InterPro" id="IPR020846">
    <property type="entry name" value="MFS_dom"/>
</dbReference>
<dbReference type="CDD" id="cd17396">
    <property type="entry name" value="MFS_YdiM_like"/>
    <property type="match status" value="1"/>
</dbReference>
<dbReference type="InterPro" id="IPR005829">
    <property type="entry name" value="Sugar_transporter_CS"/>
</dbReference>
<evidence type="ECO:0000259" key="8">
    <source>
        <dbReference type="PROSITE" id="PS50850"/>
    </source>
</evidence>
<evidence type="ECO:0000256" key="5">
    <source>
        <dbReference type="ARBA" id="ARBA00022989"/>
    </source>
</evidence>
<organism evidence="9">
    <name type="scientific">Clostridioides difficile</name>
    <name type="common">Peptoclostridium difficile</name>
    <dbReference type="NCBI Taxonomy" id="1496"/>
    <lineage>
        <taxon>Bacteria</taxon>
        <taxon>Bacillati</taxon>
        <taxon>Bacillota</taxon>
        <taxon>Clostridia</taxon>
        <taxon>Peptostreptococcales</taxon>
        <taxon>Peptostreptococcaceae</taxon>
        <taxon>Clostridioides</taxon>
    </lineage>
</organism>
<dbReference type="PANTHER" id="PTHR23514:SF3">
    <property type="entry name" value="BYPASS OF STOP CODON PROTEIN 6"/>
    <property type="match status" value="1"/>
</dbReference>
<comment type="similarity">
    <text evidence="2">Belongs to the major facilitator superfamily.</text>
</comment>
<keyword evidence="3" id="KW-0813">Transport</keyword>
<feature type="transmembrane region" description="Helical" evidence="7">
    <location>
        <begin position="50"/>
        <end position="70"/>
    </location>
</feature>
<dbReference type="EMBL" id="LK932408">
    <property type="protein sequence ID" value="CDS88859.1"/>
    <property type="molecule type" value="Genomic_DNA"/>
</dbReference>
<feature type="transmembrane region" description="Helical" evidence="7">
    <location>
        <begin position="213"/>
        <end position="235"/>
    </location>
</feature>
<feature type="transmembrane region" description="Helical" evidence="7">
    <location>
        <begin position="306"/>
        <end position="327"/>
    </location>
</feature>
<feature type="transmembrane region" description="Helical" evidence="7">
    <location>
        <begin position="146"/>
        <end position="165"/>
    </location>
</feature>
<reference evidence="9" key="1">
    <citation type="submission" date="2014-07" db="EMBL/GenBank/DDBJ databases">
        <authorList>
            <person name="Monot Marc"/>
        </authorList>
    </citation>
    <scope>NUCLEOTIDE SEQUENCE</scope>
    <source>
        <strain evidence="11">7032989</strain>
        <strain evidence="10">7032994</strain>
    </source>
</reference>
<dbReference type="GO" id="GO:0005886">
    <property type="term" value="C:plasma membrane"/>
    <property type="evidence" value="ECO:0007669"/>
    <property type="project" value="UniProtKB-SubCell"/>
</dbReference>
<dbReference type="PANTHER" id="PTHR23514">
    <property type="entry name" value="BYPASS OF STOP CODON PROTEIN 6"/>
    <property type="match status" value="1"/>
</dbReference>
<dbReference type="Pfam" id="PF07690">
    <property type="entry name" value="MFS_1"/>
    <property type="match status" value="1"/>
</dbReference>
<feature type="transmembrane region" description="Helical" evidence="7">
    <location>
        <begin position="279"/>
        <end position="300"/>
    </location>
</feature>
<proteinExistence type="inferred from homology"/>
<dbReference type="AlphaFoldDB" id="A0A069ABN5"/>
<comment type="subcellular location">
    <subcellularLocation>
        <location evidence="1">Cell membrane</location>
        <topology evidence="1">Multi-pass membrane protein</topology>
    </subcellularLocation>
</comment>
<feature type="transmembrane region" description="Helical" evidence="7">
    <location>
        <begin position="171"/>
        <end position="192"/>
    </location>
</feature>
<feature type="transmembrane region" description="Helical" evidence="7">
    <location>
        <begin position="373"/>
        <end position="391"/>
    </location>
</feature>
<evidence type="ECO:0000256" key="7">
    <source>
        <dbReference type="SAM" id="Phobius"/>
    </source>
</evidence>
<evidence type="ECO:0000256" key="6">
    <source>
        <dbReference type="ARBA" id="ARBA00023136"/>
    </source>
</evidence>
<dbReference type="PATRIC" id="fig|1496.1373.peg.127"/>
<dbReference type="InterPro" id="IPR036259">
    <property type="entry name" value="MFS_trans_sf"/>
</dbReference>
<accession>A0A069ABN5</accession>
<dbReference type="PROSITE" id="PS00216">
    <property type="entry name" value="SUGAR_TRANSPORT_1"/>
    <property type="match status" value="1"/>
</dbReference>
<dbReference type="InterPro" id="IPR011701">
    <property type="entry name" value="MFS"/>
</dbReference>
<evidence type="ECO:0000256" key="2">
    <source>
        <dbReference type="ARBA" id="ARBA00008335"/>
    </source>
</evidence>
<dbReference type="GO" id="GO:0022857">
    <property type="term" value="F:transmembrane transporter activity"/>
    <property type="evidence" value="ECO:0007669"/>
    <property type="project" value="InterPro"/>
</dbReference>
<dbReference type="EMBL" id="LK932522">
    <property type="protein sequence ID" value="CDS88300.1"/>
    <property type="molecule type" value="Genomic_DNA"/>
</dbReference>
<dbReference type="Gene3D" id="1.20.1250.20">
    <property type="entry name" value="MFS general substrate transporter like domains"/>
    <property type="match status" value="2"/>
</dbReference>
<dbReference type="PROSITE" id="PS50850">
    <property type="entry name" value="MFS"/>
    <property type="match status" value="1"/>
</dbReference>
<feature type="transmembrane region" description="Helical" evidence="7">
    <location>
        <begin position="339"/>
        <end position="361"/>
    </location>
</feature>
<gene>
    <name evidence="11" type="ORF">BN1095_250014</name>
    <name evidence="9" type="ORF">BN1096_680026</name>
    <name evidence="10" type="ORF">BN1097_690016</name>
</gene>
<protein>
    <submittedName>
        <fullName evidence="10">MFS family major facilitator transporter</fullName>
    </submittedName>
    <submittedName>
        <fullName evidence="9">Transporter, Major Facilitator Superfamily (MFS)</fullName>
    </submittedName>
</protein>
<keyword evidence="4 7" id="KW-0812">Transmembrane</keyword>
<feature type="transmembrane region" description="Helical" evidence="7">
    <location>
        <begin position="255"/>
        <end position="272"/>
    </location>
</feature>